<evidence type="ECO:0000256" key="3">
    <source>
        <dbReference type="ARBA" id="ARBA00023027"/>
    </source>
</evidence>
<feature type="domain" description="NAD-dependent epimerase/dehydratase" evidence="6">
    <location>
        <begin position="17"/>
        <end position="254"/>
    </location>
</feature>
<evidence type="ECO:0000256" key="5">
    <source>
        <dbReference type="SAM" id="Phobius"/>
    </source>
</evidence>
<dbReference type="EMBL" id="MEUT01000048">
    <property type="protein sequence ID" value="OGC49598.1"/>
    <property type="molecule type" value="Genomic_DNA"/>
</dbReference>
<dbReference type="PANTHER" id="PTHR43078">
    <property type="entry name" value="UDP-GLUCURONIC ACID DECARBOXYLASE-RELATED"/>
    <property type="match status" value="1"/>
</dbReference>
<dbReference type="SUPFAM" id="SSF51735">
    <property type="entry name" value="NAD(P)-binding Rossmann-fold domains"/>
    <property type="match status" value="1"/>
</dbReference>
<evidence type="ECO:0000256" key="4">
    <source>
        <dbReference type="ARBA" id="ARBA00023239"/>
    </source>
</evidence>
<dbReference type="InterPro" id="IPR001509">
    <property type="entry name" value="Epimerase_deHydtase"/>
</dbReference>
<dbReference type="GO" id="GO:0070403">
    <property type="term" value="F:NAD+ binding"/>
    <property type="evidence" value="ECO:0007669"/>
    <property type="project" value="InterPro"/>
</dbReference>
<evidence type="ECO:0000313" key="7">
    <source>
        <dbReference type="EMBL" id="OGC49598.1"/>
    </source>
</evidence>
<keyword evidence="5" id="KW-0472">Membrane</keyword>
<reference evidence="7 8" key="1">
    <citation type="journal article" date="2016" name="Nat. Commun.">
        <title>Thousands of microbial genomes shed light on interconnected biogeochemical processes in an aquifer system.</title>
        <authorList>
            <person name="Anantharaman K."/>
            <person name="Brown C.T."/>
            <person name="Hug L.A."/>
            <person name="Sharon I."/>
            <person name="Castelle C.J."/>
            <person name="Probst A.J."/>
            <person name="Thomas B.C."/>
            <person name="Singh A."/>
            <person name="Wilkins M.J."/>
            <person name="Karaoz U."/>
            <person name="Brodie E.L."/>
            <person name="Williams K.H."/>
            <person name="Hubbard S.S."/>
            <person name="Banfield J.F."/>
        </authorList>
    </citation>
    <scope>NUCLEOTIDE SEQUENCE [LARGE SCALE GENOMIC DNA]</scope>
</reference>
<dbReference type="InterPro" id="IPR036291">
    <property type="entry name" value="NAD(P)-bd_dom_sf"/>
</dbReference>
<evidence type="ECO:0000313" key="8">
    <source>
        <dbReference type="Proteomes" id="UP000177371"/>
    </source>
</evidence>
<evidence type="ECO:0000256" key="1">
    <source>
        <dbReference type="ARBA" id="ARBA00001911"/>
    </source>
</evidence>
<accession>A0A1F4UXD1</accession>
<feature type="transmembrane region" description="Helical" evidence="5">
    <location>
        <begin position="408"/>
        <end position="428"/>
    </location>
</feature>
<comment type="caution">
    <text evidence="7">The sequence shown here is derived from an EMBL/GenBank/DDBJ whole genome shotgun (WGS) entry which is preliminary data.</text>
</comment>
<protein>
    <recommendedName>
        <fullName evidence="6">NAD-dependent epimerase/dehydratase domain-containing protein</fullName>
    </recommendedName>
</protein>
<dbReference type="GO" id="GO:0048040">
    <property type="term" value="F:UDP-glucuronate decarboxylase activity"/>
    <property type="evidence" value="ECO:0007669"/>
    <property type="project" value="TreeGrafter"/>
</dbReference>
<organism evidence="7 8">
    <name type="scientific">candidate division WWE3 bacterium RBG_16_37_10</name>
    <dbReference type="NCBI Taxonomy" id="1802610"/>
    <lineage>
        <taxon>Bacteria</taxon>
        <taxon>Katanobacteria</taxon>
    </lineage>
</organism>
<name>A0A1F4UXD1_UNCKA</name>
<comment type="cofactor">
    <cofactor evidence="1">
        <name>NAD(+)</name>
        <dbReference type="ChEBI" id="CHEBI:57540"/>
    </cofactor>
</comment>
<dbReference type="Proteomes" id="UP000177371">
    <property type="component" value="Unassembled WGS sequence"/>
</dbReference>
<keyword evidence="3" id="KW-0520">NAD</keyword>
<dbReference type="AlphaFoldDB" id="A0A1F4UXD1"/>
<sequence>MPVQKQVIQKTALAPTVLIAGGAGFIGSHLAETLLLKDARVVVLDNFKTGKRNYVEHLLNNSKFALFDVDISRGLPEEIGTVDYIFHLAGLESYLFNQSDVNLDALLTNALGTKNLLDLATKSQAKFVLASTIDVYQGMMSPVDLNKYFGGTNEEEKKFSLTEAKRYAEALVWEYFKKNTVNARIVRVPEVYGPKMDFSASGNLGSMLNDMVNKKNLTVFGDGSKKQYYLFVSDVVSGLVKSLFGPNTEGKIFNLVGNEPFSSLEIAYLLKSLADGGVDIKFKPEPSSFNFFDVKSPDRENLEILKWEAKIPFRTGLIKTLTAFGYNVNENTFKPSKLIEEKLKAKVAVSSLAPVQEMTPQTVEVKQGITSLAEVKESAFSQQEYKEKNGLGLKINFPRMSFGFNNRILIPISILLSFILIFIILPVGQTYFTVKAAVKSLEQIPTLVTQLDSEASKNKANEAYISFSKAQNSFSKIKWIFKILSRSEQHDSINGLLSSASYFSKSAYNLSKAANPFNQIWETIKPNSNKYLVDEDFDQAKVNIEIAKNNLQLALANIKNTDINALPQSLISNVLEYEKMINSVSDGLYVLLSATESVPELLGSDEIKKYLILFQNSNEIRPTGGFIGSYAILELEKGKIKSLTIDDVYNPDGQLDVRNIKVAPPKPIENFLKETRFYIRNANWNPNFPNSAQDIDNLFYRLNGEHFDGVLAVDLAFVQSLLRVTGPTFLAAYNEEITADNLFERTQFHSEFNYSSGSDQKRSFLTILGSKLLESVFALSKEKMSDLFNNMNKSLNEKHILVHILNSPFAAVLNEGHWDGSLVSTEGDYLYVVNANLGGTKSNYYIENKMKYEVSSLTRDGLLRGELTLDYTHNGSDDAWPGGPYTNYVRVLTQTGTKLTGAKLFYAEEPEKDIFKEVIISKEGAYNSFETNFKLETGKELKLVINFDLSNRSVINQENMEYRLYWQKQPGTLSDSVEFVFNPPFGLTLDPSVSTVSIEGEKGVVRDNLLTDKSYYLKLK</sequence>
<evidence type="ECO:0000259" key="6">
    <source>
        <dbReference type="Pfam" id="PF01370"/>
    </source>
</evidence>
<dbReference type="STRING" id="1802610.A2W32_05515"/>
<dbReference type="PANTHER" id="PTHR43078:SF6">
    <property type="entry name" value="UDP-GLUCURONIC ACID DECARBOXYLASE 1"/>
    <property type="match status" value="1"/>
</dbReference>
<dbReference type="InterPro" id="IPR044516">
    <property type="entry name" value="UXS-like"/>
</dbReference>
<dbReference type="Pfam" id="PF13196">
    <property type="entry name" value="DUF4012"/>
    <property type="match status" value="1"/>
</dbReference>
<keyword evidence="5" id="KW-0812">Transmembrane</keyword>
<dbReference type="GO" id="GO:0042732">
    <property type="term" value="P:D-xylose metabolic process"/>
    <property type="evidence" value="ECO:0007669"/>
    <property type="project" value="InterPro"/>
</dbReference>
<keyword evidence="5" id="KW-1133">Transmembrane helix</keyword>
<keyword evidence="2" id="KW-0210">Decarboxylase</keyword>
<dbReference type="Pfam" id="PF01370">
    <property type="entry name" value="Epimerase"/>
    <property type="match status" value="1"/>
</dbReference>
<evidence type="ECO:0000256" key="2">
    <source>
        <dbReference type="ARBA" id="ARBA00022793"/>
    </source>
</evidence>
<dbReference type="InterPro" id="IPR025101">
    <property type="entry name" value="DUF4012"/>
</dbReference>
<dbReference type="Gene3D" id="3.40.50.720">
    <property type="entry name" value="NAD(P)-binding Rossmann-like Domain"/>
    <property type="match status" value="1"/>
</dbReference>
<keyword evidence="4" id="KW-0456">Lyase</keyword>
<gene>
    <name evidence="7" type="ORF">A2W32_05515</name>
</gene>
<proteinExistence type="predicted"/>
<dbReference type="GO" id="GO:0005737">
    <property type="term" value="C:cytoplasm"/>
    <property type="evidence" value="ECO:0007669"/>
    <property type="project" value="TreeGrafter"/>
</dbReference>